<dbReference type="OrthoDB" id="2416857at2759"/>
<dbReference type="AlphaFoldDB" id="A0A915ZY55"/>
<accession>A0A915ZY55</accession>
<evidence type="ECO:0000313" key="1">
    <source>
        <dbReference type="EMBL" id="CAB5395555.1"/>
    </source>
</evidence>
<comment type="caution">
    <text evidence="1">The sequence shown here is derived from an EMBL/GenBank/DDBJ whole genome shotgun (WGS) entry which is preliminary data.</text>
</comment>
<name>A0A915ZY55_9GLOM</name>
<protein>
    <submittedName>
        <fullName evidence="1">Uncharacterized protein</fullName>
    </submittedName>
</protein>
<reference evidence="1" key="1">
    <citation type="submission" date="2020-05" db="EMBL/GenBank/DDBJ databases">
        <authorList>
            <person name="Rincon C."/>
            <person name="Sanders R I."/>
            <person name="Robbins C."/>
            <person name="Chaturvedi A."/>
        </authorList>
    </citation>
    <scope>NUCLEOTIDE SEQUENCE</scope>
    <source>
        <strain evidence="1">CHB12</strain>
    </source>
</reference>
<sequence>MVFYNKNWGSGEKLSEEKIVYGDKPCGNCSLIDKLFARGIYDEENISEIIKIADFESSDENLDNDFDFNENLLDKAVYFETRENETSEQPIPIDPILIDITDEA</sequence>
<organism evidence="1 2">
    <name type="scientific">Rhizophagus irregularis</name>
    <dbReference type="NCBI Taxonomy" id="588596"/>
    <lineage>
        <taxon>Eukaryota</taxon>
        <taxon>Fungi</taxon>
        <taxon>Fungi incertae sedis</taxon>
        <taxon>Mucoromycota</taxon>
        <taxon>Glomeromycotina</taxon>
        <taxon>Glomeromycetes</taxon>
        <taxon>Glomerales</taxon>
        <taxon>Glomeraceae</taxon>
        <taxon>Rhizophagus</taxon>
    </lineage>
</organism>
<dbReference type="EMBL" id="CAGKOT010000100">
    <property type="protein sequence ID" value="CAB5395555.1"/>
    <property type="molecule type" value="Genomic_DNA"/>
</dbReference>
<gene>
    <name evidence="1" type="ORF">CHRIB12_LOCUS23904</name>
</gene>
<evidence type="ECO:0000313" key="2">
    <source>
        <dbReference type="Proteomes" id="UP000684084"/>
    </source>
</evidence>
<proteinExistence type="predicted"/>
<dbReference type="Proteomes" id="UP000684084">
    <property type="component" value="Unassembled WGS sequence"/>
</dbReference>